<dbReference type="InterPro" id="IPR003871">
    <property type="entry name" value="RFA1B/D_OB_1st"/>
</dbReference>
<dbReference type="InterPro" id="IPR012340">
    <property type="entry name" value="NA-bd_OB-fold"/>
</dbReference>
<proteinExistence type="predicted"/>
<dbReference type="SUPFAM" id="SSF50249">
    <property type="entry name" value="Nucleic acid-binding proteins"/>
    <property type="match status" value="1"/>
</dbReference>
<reference evidence="2" key="2">
    <citation type="submission" date="2023-01" db="EMBL/GenBank/DDBJ databases">
        <authorList>
            <person name="Ferreira-Neto J.R.C."/>
            <person name="Da Silva M.D."/>
            <person name="Binneck E."/>
            <person name="De Melo N.F."/>
            <person name="Da Silva R.H."/>
            <person name="De Melo A.L.T.M."/>
            <person name="Pandolfi V."/>
            <person name="Bustamante F.O."/>
            <person name="Brasileiro-Vidal A.C."/>
            <person name="Benko-Iseppon A.M."/>
        </authorList>
    </citation>
    <scope>NUCLEOTIDE SEQUENCE</scope>
    <source>
        <tissue evidence="2">Leaves</tissue>
    </source>
</reference>
<organism evidence="2 3">
    <name type="scientific">Stylosanthes scabra</name>
    <dbReference type="NCBI Taxonomy" id="79078"/>
    <lineage>
        <taxon>Eukaryota</taxon>
        <taxon>Viridiplantae</taxon>
        <taxon>Streptophyta</taxon>
        <taxon>Embryophyta</taxon>
        <taxon>Tracheophyta</taxon>
        <taxon>Spermatophyta</taxon>
        <taxon>Magnoliopsida</taxon>
        <taxon>eudicotyledons</taxon>
        <taxon>Gunneridae</taxon>
        <taxon>Pentapetalae</taxon>
        <taxon>rosids</taxon>
        <taxon>fabids</taxon>
        <taxon>Fabales</taxon>
        <taxon>Fabaceae</taxon>
        <taxon>Papilionoideae</taxon>
        <taxon>50 kb inversion clade</taxon>
        <taxon>dalbergioids sensu lato</taxon>
        <taxon>Dalbergieae</taxon>
        <taxon>Pterocarpus clade</taxon>
        <taxon>Stylosanthes</taxon>
    </lineage>
</organism>
<evidence type="ECO:0000313" key="2">
    <source>
        <dbReference type="EMBL" id="MED6150497.1"/>
    </source>
</evidence>
<dbReference type="EMBL" id="JASCZI010091493">
    <property type="protein sequence ID" value="MED6150496.1"/>
    <property type="molecule type" value="Genomic_DNA"/>
</dbReference>
<comment type="caution">
    <text evidence="2">The sequence shown here is derived from an EMBL/GenBank/DDBJ whole genome shotgun (WGS) entry which is preliminary data.</text>
</comment>
<evidence type="ECO:0000259" key="1">
    <source>
        <dbReference type="Pfam" id="PF02721"/>
    </source>
</evidence>
<dbReference type="Proteomes" id="UP001341840">
    <property type="component" value="Unassembled WGS sequence"/>
</dbReference>
<keyword evidence="3" id="KW-1185">Reference proteome</keyword>
<accession>A0ABU6TNW1</accession>
<feature type="domain" description="Replication protein A 70 kDa DNA-binding subunit B/D first OB fold" evidence="1">
    <location>
        <begin position="2"/>
        <end position="58"/>
    </location>
</feature>
<protein>
    <recommendedName>
        <fullName evidence="1">Replication protein A 70 kDa DNA-binding subunit B/D first OB fold domain-containing protein</fullName>
    </recommendedName>
</protein>
<dbReference type="Pfam" id="PF02721">
    <property type="entry name" value="DUF223"/>
    <property type="match status" value="1"/>
</dbReference>
<dbReference type="Gene3D" id="2.40.50.140">
    <property type="entry name" value="Nucleic acid-binding proteins"/>
    <property type="match status" value="1"/>
</dbReference>
<dbReference type="EMBL" id="JASCZI010091493">
    <property type="protein sequence ID" value="MED6150497.1"/>
    <property type="molecule type" value="Genomic_DNA"/>
</dbReference>
<reference evidence="2 3" key="1">
    <citation type="journal article" date="2023" name="Plants (Basel)">
        <title>Bridging the Gap: Combining Genomics and Transcriptomics Approaches to Understand Stylosanthes scabra, an Orphan Legume from the Brazilian Caatinga.</title>
        <authorList>
            <person name="Ferreira-Neto J.R.C."/>
            <person name="da Silva M.D."/>
            <person name="Binneck E."/>
            <person name="de Melo N.F."/>
            <person name="da Silva R.H."/>
            <person name="de Melo A.L.T.M."/>
            <person name="Pandolfi V."/>
            <person name="Bustamante F.O."/>
            <person name="Brasileiro-Vidal A.C."/>
            <person name="Benko-Iseppon A.M."/>
        </authorList>
    </citation>
    <scope>NUCLEOTIDE SEQUENCE [LARGE SCALE GENOMIC DNA]</scope>
    <source>
        <tissue evidence="2">Leaves</tissue>
    </source>
</reference>
<sequence length="113" mass="13076">MGDRIQCSISSESVSIYHSLVKENRIYSLHNFIVKPVGKGLRVTCHKFKLRFFGRMCVSLLSSEEFPFSPFHFTPYPKINDCVGQVVEREDPEDIITKAGQSSKRMRIYLEDE</sequence>
<evidence type="ECO:0000313" key="3">
    <source>
        <dbReference type="Proteomes" id="UP001341840"/>
    </source>
</evidence>
<gene>
    <name evidence="2" type="ORF">PIB30_072872</name>
</gene>
<name>A0ABU6TNW1_9FABA</name>